<feature type="domain" description="Glycosyl transferase CAP10" evidence="1">
    <location>
        <begin position="169"/>
        <end position="412"/>
    </location>
</feature>
<protein>
    <recommendedName>
        <fullName evidence="1">Glycosyl transferase CAP10 domain-containing protein</fullName>
    </recommendedName>
</protein>
<dbReference type="Gene3D" id="2.60.40.10">
    <property type="entry name" value="Immunoglobulins"/>
    <property type="match status" value="1"/>
</dbReference>
<sequence>LNESSGSDLFQFELKHVNGRHVHCYREVQDLYDGTYLFRFRLFESVKDLQLEIKYQQQHIKQSPYIIRGSVYSDGCYCPETNLTKWYESMDCQTLSTRQLKEDFKVYKMIDMKQVLQLAKEKYFKRSGTYSLCHYVVKQNKIFRQCYGQHVGFKMFSDALLLSLSRKVQLPNMEFLMNLGDYPLTSHHDQSSLPIMSWCGSNSTLDIILPTYEITEATLQMMSRTTLDIFAMRTVKHPKWSDKISKGFFRGRDSCRERLDLVLLSRQYPHIIDAGLTRMFFFRNEMQKYEPMSEQIPMPKFFDYKYQISIDGTVAAYRFPYLLTGSSLILKQDSSYYEHYYADLIPYKHYIPIRKDLSDLLEKIQWAKENDEEVQRIIKQAQRFSQRYLLPNHILCYHMKIFQEYSKRLQSSIEMLPEMELVQHGKDESHIKIDHCHCHRTYKENQQQDVSQHVEL</sequence>
<dbReference type="PANTHER" id="PTHR12203:SF122">
    <property type="entry name" value="GLYCOSYL TRANSFERASE CAP10 DOMAIN-CONTAINING PROTEIN"/>
    <property type="match status" value="1"/>
</dbReference>
<dbReference type="AlphaFoldDB" id="A0A815ASF6"/>
<dbReference type="EMBL" id="CAJNOQ010010774">
    <property type="protein sequence ID" value="CAF1260648.1"/>
    <property type="molecule type" value="Genomic_DNA"/>
</dbReference>
<name>A0A815ASF6_9BILA</name>
<evidence type="ECO:0000313" key="2">
    <source>
        <dbReference type="EMBL" id="CAF1260648.1"/>
    </source>
</evidence>
<evidence type="ECO:0000313" key="4">
    <source>
        <dbReference type="Proteomes" id="UP000663829"/>
    </source>
</evidence>
<dbReference type="Pfam" id="PF05686">
    <property type="entry name" value="Glyco_transf_90"/>
    <property type="match status" value="1"/>
</dbReference>
<keyword evidence="4" id="KW-1185">Reference proteome</keyword>
<accession>A0A815ASF6</accession>
<dbReference type="EMBL" id="CAJOBC010018558">
    <property type="protein sequence ID" value="CAF4037734.1"/>
    <property type="molecule type" value="Genomic_DNA"/>
</dbReference>
<dbReference type="SMART" id="SM00672">
    <property type="entry name" value="CAP10"/>
    <property type="match status" value="1"/>
</dbReference>
<proteinExistence type="predicted"/>
<gene>
    <name evidence="2" type="ORF">GPM918_LOCUS26586</name>
    <name evidence="3" type="ORF">SRO942_LOCUS26764</name>
</gene>
<organism evidence="2 4">
    <name type="scientific">Didymodactylos carnosus</name>
    <dbReference type="NCBI Taxonomy" id="1234261"/>
    <lineage>
        <taxon>Eukaryota</taxon>
        <taxon>Metazoa</taxon>
        <taxon>Spiralia</taxon>
        <taxon>Gnathifera</taxon>
        <taxon>Rotifera</taxon>
        <taxon>Eurotatoria</taxon>
        <taxon>Bdelloidea</taxon>
        <taxon>Philodinida</taxon>
        <taxon>Philodinidae</taxon>
        <taxon>Didymodactylos</taxon>
    </lineage>
</organism>
<dbReference type="GO" id="GO:0046527">
    <property type="term" value="F:glucosyltransferase activity"/>
    <property type="evidence" value="ECO:0007669"/>
    <property type="project" value="TreeGrafter"/>
</dbReference>
<dbReference type="InterPro" id="IPR013783">
    <property type="entry name" value="Ig-like_fold"/>
</dbReference>
<dbReference type="GO" id="GO:0012505">
    <property type="term" value="C:endomembrane system"/>
    <property type="evidence" value="ECO:0007669"/>
    <property type="project" value="TreeGrafter"/>
</dbReference>
<comment type="caution">
    <text evidence="2">The sequence shown here is derived from an EMBL/GenBank/DDBJ whole genome shotgun (WGS) entry which is preliminary data.</text>
</comment>
<evidence type="ECO:0000259" key="1">
    <source>
        <dbReference type="SMART" id="SM00672"/>
    </source>
</evidence>
<dbReference type="Proteomes" id="UP000663829">
    <property type="component" value="Unassembled WGS sequence"/>
</dbReference>
<feature type="non-terminal residue" evidence="2">
    <location>
        <position position="1"/>
    </location>
</feature>
<evidence type="ECO:0000313" key="3">
    <source>
        <dbReference type="EMBL" id="CAF4037734.1"/>
    </source>
</evidence>
<dbReference type="Proteomes" id="UP000681722">
    <property type="component" value="Unassembled WGS sequence"/>
</dbReference>
<reference evidence="2" key="1">
    <citation type="submission" date="2021-02" db="EMBL/GenBank/DDBJ databases">
        <authorList>
            <person name="Nowell W R."/>
        </authorList>
    </citation>
    <scope>NUCLEOTIDE SEQUENCE</scope>
</reference>
<dbReference type="InterPro" id="IPR051091">
    <property type="entry name" value="O-Glucosyltr/Glycosyltrsf_90"/>
</dbReference>
<dbReference type="InterPro" id="IPR006598">
    <property type="entry name" value="CAP10"/>
</dbReference>
<dbReference type="PANTHER" id="PTHR12203">
    <property type="entry name" value="KDEL LYS-ASP-GLU-LEU CONTAINING - RELATED"/>
    <property type="match status" value="1"/>
</dbReference>
<dbReference type="OrthoDB" id="541052at2759"/>